<dbReference type="Proteomes" id="UP000242501">
    <property type="component" value="Unassembled WGS sequence"/>
</dbReference>
<organism evidence="3 4">
    <name type="scientific">Acinetobacter boissieri</name>
    <dbReference type="NCBI Taxonomy" id="1219383"/>
    <lineage>
        <taxon>Bacteria</taxon>
        <taxon>Pseudomonadati</taxon>
        <taxon>Pseudomonadota</taxon>
        <taxon>Gammaproteobacteria</taxon>
        <taxon>Moraxellales</taxon>
        <taxon>Moraxellaceae</taxon>
        <taxon>Acinetobacter</taxon>
    </lineage>
</organism>
<evidence type="ECO:0000256" key="1">
    <source>
        <dbReference type="SAM" id="MobiDB-lite"/>
    </source>
</evidence>
<keyword evidence="4" id="KW-1185">Reference proteome</keyword>
<dbReference type="AlphaFoldDB" id="A0A1G6JJS3"/>
<name>A0A1G6JJS3_9GAMM</name>
<sequence length="142" mass="15717">MKKRILVTCTLNLCVTTLVFAGPGGGGMSGGGGGFGGGMPGGGERMSGGRSMNNMGANYSNNDDLFDDLQERRRAREERGFQRLKQLKWKTGYTIPQHYQSDRYKVSALAYNLPQPQTTQQWYKINSDFVLVDAKNTIVDVR</sequence>
<evidence type="ECO:0000256" key="2">
    <source>
        <dbReference type="SAM" id="SignalP"/>
    </source>
</evidence>
<dbReference type="Pfam" id="PF11776">
    <property type="entry name" value="RcnB"/>
    <property type="match status" value="1"/>
</dbReference>
<evidence type="ECO:0000313" key="4">
    <source>
        <dbReference type="Proteomes" id="UP000242501"/>
    </source>
</evidence>
<feature type="region of interest" description="Disordered" evidence="1">
    <location>
        <begin position="36"/>
        <end position="60"/>
    </location>
</feature>
<dbReference type="RefSeq" id="WP_092749639.1">
    <property type="nucleotide sequence ID" value="NZ_FMYL01000011.1"/>
</dbReference>
<proteinExistence type="predicted"/>
<dbReference type="Gene3D" id="3.10.450.160">
    <property type="entry name" value="inner membrane protein cigr"/>
    <property type="match status" value="1"/>
</dbReference>
<feature type="chain" id="PRO_5017409708" evidence="2">
    <location>
        <begin position="22"/>
        <end position="142"/>
    </location>
</feature>
<dbReference type="OrthoDB" id="6712777at2"/>
<gene>
    <name evidence="3" type="ORF">SAMN05421733_11171</name>
</gene>
<feature type="compositionally biased region" description="Gly residues" evidence="1">
    <location>
        <begin position="36"/>
        <end position="46"/>
    </location>
</feature>
<feature type="signal peptide" evidence="2">
    <location>
        <begin position="1"/>
        <end position="21"/>
    </location>
</feature>
<accession>A0A1G6JJS3</accession>
<reference evidence="4" key="1">
    <citation type="submission" date="2016-09" db="EMBL/GenBank/DDBJ databases">
        <authorList>
            <person name="Varghese N."/>
            <person name="Submissions S."/>
        </authorList>
    </citation>
    <scope>NUCLEOTIDE SEQUENCE [LARGE SCALE GENOMIC DNA]</scope>
    <source>
        <strain evidence="4">ANC 4422</strain>
    </source>
</reference>
<evidence type="ECO:0000313" key="3">
    <source>
        <dbReference type="EMBL" id="SDC19000.1"/>
    </source>
</evidence>
<dbReference type="EMBL" id="FMYL01000011">
    <property type="protein sequence ID" value="SDC19000.1"/>
    <property type="molecule type" value="Genomic_DNA"/>
</dbReference>
<dbReference type="STRING" id="1219383.SAMN05421733_11171"/>
<keyword evidence="2" id="KW-0732">Signal</keyword>
<protein>
    <submittedName>
        <fullName evidence="3">Nickel/cobalt transporter regulator</fullName>
    </submittedName>
</protein>
<dbReference type="InterPro" id="IPR024572">
    <property type="entry name" value="RcnB"/>
</dbReference>